<keyword evidence="4" id="KW-1185">Reference proteome</keyword>
<evidence type="ECO:0000313" key="3">
    <source>
        <dbReference type="EMBL" id="KAF4636123.1"/>
    </source>
</evidence>
<dbReference type="SUPFAM" id="SSF48403">
    <property type="entry name" value="Ankyrin repeat"/>
    <property type="match status" value="1"/>
</dbReference>
<dbReference type="Gene3D" id="1.25.40.20">
    <property type="entry name" value="Ankyrin repeat-containing domain"/>
    <property type="match status" value="1"/>
</dbReference>
<sequence>MHLNHLLLAALSATITHATQIMILDPSLPPGTYMQYVYTNGTRVTFSLDADLTPTLVSRTTPHLSLPKRETTPSNLRRDEILKRCVDSPGKDDCYVNCFSGDLTDHTTIDNLVTDLANHCGNGYTVTAGGDHDTIIGTTANNVMVYLMLHARNAAWTCTSGDIRYAMGRMDAKCVAYQPSVMTWGNAQTHIVGKNYLNANRLLRASRSGVEVFPNRSLICLLTSFVKNLILSSPNTLFAFRYRTTSTGKMVSRVALAFLALCCATRPNAVAAQNTIYHFTMGVTSPAPVPGKPFMFTWTGGETTEAVYIVLNYYFPDTPNQNIIYGTTDILYQTDIFTILSTQTSAVTGAPGPSTSNTAAAWTYNGCGLPPLPDYTYTGYQPPCTTTVSEHVETLYPIVPATDSSSFYGNVPATTTQPSSTSPSTTSSTSSSPELSSINTAFATDIYAQALQCPSAITPSTTSIIASGTTTIFSLVNCITTSPASITITNTNNGGVCHTSGYTTFSVSGTSSVCCPDNWATTPLNSELFCYTFMGQEDAKRKRQLSSPSVSATRLWGLAFTSAGVVTSEAASRSAIIVLKVIDQASNLVDDQVLLETGGRLELRRDVLVNNLAIVLDHFKTSNLAKDIKENRRSIAKWLSKSIPDPSQNHNSVRDKCEDTTGAWLLMVDELQRWLTTGNSYIWLNSGGTRGGYNITTLKQRKFGPQRPFFLIRAMHLAITRLLLANGANVNALGGTFESALQAAVYRGHVDVGTTLTSLTYIENILVYPLLDDAALLLSFTAGVDGLLDHFKRSLLQINTMDMDGGIPLSEKRQDLPEPGDDYAADVKLFLASSRAL</sequence>
<feature type="region of interest" description="Disordered" evidence="1">
    <location>
        <begin position="409"/>
        <end position="434"/>
    </location>
</feature>
<dbReference type="AlphaFoldDB" id="A0A8H4RVC5"/>
<protein>
    <submittedName>
        <fullName evidence="3">Uncharacterized protein</fullName>
    </submittedName>
</protein>
<dbReference type="Proteomes" id="UP000566819">
    <property type="component" value="Unassembled WGS sequence"/>
</dbReference>
<evidence type="ECO:0000256" key="1">
    <source>
        <dbReference type="SAM" id="MobiDB-lite"/>
    </source>
</evidence>
<name>A0A8H4RVC5_9HELO</name>
<dbReference type="InterPro" id="IPR036770">
    <property type="entry name" value="Ankyrin_rpt-contain_sf"/>
</dbReference>
<accession>A0A8H4RVC5</accession>
<organism evidence="3 4">
    <name type="scientific">Cudoniella acicularis</name>
    <dbReference type="NCBI Taxonomy" id="354080"/>
    <lineage>
        <taxon>Eukaryota</taxon>
        <taxon>Fungi</taxon>
        <taxon>Dikarya</taxon>
        <taxon>Ascomycota</taxon>
        <taxon>Pezizomycotina</taxon>
        <taxon>Leotiomycetes</taxon>
        <taxon>Helotiales</taxon>
        <taxon>Tricladiaceae</taxon>
        <taxon>Cudoniella</taxon>
    </lineage>
</organism>
<evidence type="ECO:0000256" key="2">
    <source>
        <dbReference type="SAM" id="SignalP"/>
    </source>
</evidence>
<comment type="caution">
    <text evidence="3">The sequence shown here is derived from an EMBL/GenBank/DDBJ whole genome shotgun (WGS) entry which is preliminary data.</text>
</comment>
<keyword evidence="2" id="KW-0732">Signal</keyword>
<evidence type="ECO:0000313" key="4">
    <source>
        <dbReference type="Proteomes" id="UP000566819"/>
    </source>
</evidence>
<reference evidence="3 4" key="1">
    <citation type="submission" date="2020-03" db="EMBL/GenBank/DDBJ databases">
        <title>Draft Genome Sequence of Cudoniella acicularis.</title>
        <authorList>
            <person name="Buettner E."/>
            <person name="Kellner H."/>
        </authorList>
    </citation>
    <scope>NUCLEOTIDE SEQUENCE [LARGE SCALE GENOMIC DNA]</scope>
    <source>
        <strain evidence="3 4">DSM 108380</strain>
    </source>
</reference>
<feature type="chain" id="PRO_5034473120" evidence="2">
    <location>
        <begin position="19"/>
        <end position="837"/>
    </location>
</feature>
<feature type="compositionally biased region" description="Low complexity" evidence="1">
    <location>
        <begin position="414"/>
        <end position="434"/>
    </location>
</feature>
<feature type="signal peptide" evidence="2">
    <location>
        <begin position="1"/>
        <end position="18"/>
    </location>
</feature>
<proteinExistence type="predicted"/>
<dbReference type="EMBL" id="JAAMPI010000081">
    <property type="protein sequence ID" value="KAF4636123.1"/>
    <property type="molecule type" value="Genomic_DNA"/>
</dbReference>
<gene>
    <name evidence="3" type="ORF">G7Y89_g1960</name>
</gene>
<dbReference type="OrthoDB" id="2260257at2759"/>